<dbReference type="SFLD" id="SFLDG00002">
    <property type="entry name" value="C1.7:_P-type_atpase_like"/>
    <property type="match status" value="1"/>
</dbReference>
<evidence type="ECO:0000256" key="2">
    <source>
        <dbReference type="ARBA" id="ARBA00006024"/>
    </source>
</evidence>
<dbReference type="Gene3D" id="2.70.150.10">
    <property type="entry name" value="Calcium-transporting ATPase, cytoplasmic transduction domain A"/>
    <property type="match status" value="1"/>
</dbReference>
<evidence type="ECO:0000256" key="15">
    <source>
        <dbReference type="ARBA" id="ARBA00022989"/>
    </source>
</evidence>
<evidence type="ECO:0000256" key="21">
    <source>
        <dbReference type="ARBA" id="ARBA00049289"/>
    </source>
</evidence>
<dbReference type="SUPFAM" id="SSF55008">
    <property type="entry name" value="HMA, heavy metal-associated domain"/>
    <property type="match status" value="2"/>
</dbReference>
<evidence type="ECO:0000313" key="26">
    <source>
        <dbReference type="Proteomes" id="UP000823900"/>
    </source>
</evidence>
<evidence type="ECO:0000256" key="8">
    <source>
        <dbReference type="ARBA" id="ARBA00022723"/>
    </source>
</evidence>
<dbReference type="Proteomes" id="UP000823900">
    <property type="component" value="Unassembled WGS sequence"/>
</dbReference>
<keyword evidence="16" id="KW-0186">Copper</keyword>
<dbReference type="InterPro" id="IPR027256">
    <property type="entry name" value="P-typ_ATPase_IB"/>
</dbReference>
<feature type="transmembrane region" description="Helical" evidence="22">
    <location>
        <begin position="387"/>
        <end position="408"/>
    </location>
</feature>
<dbReference type="InterPro" id="IPR006121">
    <property type="entry name" value="HMA_dom"/>
</dbReference>
<evidence type="ECO:0000256" key="9">
    <source>
        <dbReference type="ARBA" id="ARBA00022737"/>
    </source>
</evidence>
<dbReference type="NCBIfam" id="TIGR00003">
    <property type="entry name" value="copper ion binding protein"/>
    <property type="match status" value="2"/>
</dbReference>
<dbReference type="EC" id="7.2.2.8" evidence="3"/>
<dbReference type="InterPro" id="IPR044492">
    <property type="entry name" value="P_typ_ATPase_HD_dom"/>
</dbReference>
<feature type="domain" description="HMA" evidence="24">
    <location>
        <begin position="816"/>
        <end position="881"/>
    </location>
</feature>
<dbReference type="PROSITE" id="PS00154">
    <property type="entry name" value="ATPASE_E1_E2"/>
    <property type="match status" value="1"/>
</dbReference>
<comment type="catalytic activity">
    <reaction evidence="21">
        <text>Cu(+)(in) + ATP + H2O = Cu(+)(out) + ADP + phosphate + H(+)</text>
        <dbReference type="Rhea" id="RHEA:25792"/>
        <dbReference type="ChEBI" id="CHEBI:15377"/>
        <dbReference type="ChEBI" id="CHEBI:15378"/>
        <dbReference type="ChEBI" id="CHEBI:30616"/>
        <dbReference type="ChEBI" id="CHEBI:43474"/>
        <dbReference type="ChEBI" id="CHEBI:49552"/>
        <dbReference type="ChEBI" id="CHEBI:456216"/>
        <dbReference type="EC" id="7.2.2.8"/>
    </reaction>
</comment>
<evidence type="ECO:0000256" key="7">
    <source>
        <dbReference type="ARBA" id="ARBA00022692"/>
    </source>
</evidence>
<dbReference type="InterPro" id="IPR008250">
    <property type="entry name" value="ATPase_P-typ_transduc_dom_A_sf"/>
</dbReference>
<reference evidence="25" key="1">
    <citation type="journal article" date="2021" name="PeerJ">
        <title>Extensive microbial diversity within the chicken gut microbiome revealed by metagenomics and culture.</title>
        <authorList>
            <person name="Gilroy R."/>
            <person name="Ravi A."/>
            <person name="Getino M."/>
            <person name="Pursley I."/>
            <person name="Horton D.L."/>
            <person name="Alikhan N.F."/>
            <person name="Baker D."/>
            <person name="Gharbi K."/>
            <person name="Hall N."/>
            <person name="Watson M."/>
            <person name="Adriaenssens E.M."/>
            <person name="Foster-Nyarko E."/>
            <person name="Jarju S."/>
            <person name="Secka A."/>
            <person name="Antonio M."/>
            <person name="Oren A."/>
            <person name="Chaudhuri R.R."/>
            <person name="La Ragione R."/>
            <person name="Hildebrand F."/>
            <person name="Pallen M.J."/>
        </authorList>
    </citation>
    <scope>NUCLEOTIDE SEQUENCE</scope>
    <source>
        <strain evidence="25">CHK178-16964</strain>
    </source>
</reference>
<dbReference type="CDD" id="cd00371">
    <property type="entry name" value="HMA"/>
    <property type="match status" value="2"/>
</dbReference>
<evidence type="ECO:0000256" key="5">
    <source>
        <dbReference type="ARBA" id="ARBA00022448"/>
    </source>
</evidence>
<dbReference type="NCBIfam" id="TIGR01511">
    <property type="entry name" value="ATPase-IB1_Cu"/>
    <property type="match status" value="1"/>
</dbReference>
<dbReference type="InterPro" id="IPR023298">
    <property type="entry name" value="ATPase_P-typ_TM_dom_sf"/>
</dbReference>
<dbReference type="InterPro" id="IPR023299">
    <property type="entry name" value="ATPase_P-typ_cyto_dom_N"/>
</dbReference>
<evidence type="ECO:0000256" key="1">
    <source>
        <dbReference type="ARBA" id="ARBA00004651"/>
    </source>
</evidence>
<keyword evidence="18 22" id="KW-0472">Membrane</keyword>
<dbReference type="GO" id="GO:0016887">
    <property type="term" value="F:ATP hydrolysis activity"/>
    <property type="evidence" value="ECO:0007669"/>
    <property type="project" value="InterPro"/>
</dbReference>
<keyword evidence="6 22" id="KW-1003">Cell membrane</keyword>
<accession>A0A9D2HIE4</accession>
<dbReference type="Gene3D" id="3.30.70.100">
    <property type="match status" value="2"/>
</dbReference>
<evidence type="ECO:0000256" key="22">
    <source>
        <dbReference type="RuleBase" id="RU362081"/>
    </source>
</evidence>
<keyword evidence="12 22" id="KW-0067">ATP-binding</keyword>
<dbReference type="InterPro" id="IPR001757">
    <property type="entry name" value="P_typ_ATPase"/>
</dbReference>
<dbReference type="InterPro" id="IPR036163">
    <property type="entry name" value="HMA_dom_sf"/>
</dbReference>
<keyword evidence="5" id="KW-0813">Transport</keyword>
<dbReference type="PRINTS" id="PR00943">
    <property type="entry name" value="CUATPASE"/>
</dbReference>
<dbReference type="EMBL" id="DWZA01000065">
    <property type="protein sequence ID" value="HJA71417.1"/>
    <property type="molecule type" value="Genomic_DNA"/>
</dbReference>
<keyword evidence="14" id="KW-1278">Translocase</keyword>
<evidence type="ECO:0000256" key="11">
    <source>
        <dbReference type="ARBA" id="ARBA00022796"/>
    </source>
</evidence>
<feature type="transmembrane region" description="Helical" evidence="22">
    <location>
        <begin position="97"/>
        <end position="118"/>
    </location>
</feature>
<organism evidence="25 26">
    <name type="scientific">Candidatus Lachnoclostridium stercoravium</name>
    <dbReference type="NCBI Taxonomy" id="2838633"/>
    <lineage>
        <taxon>Bacteria</taxon>
        <taxon>Bacillati</taxon>
        <taxon>Bacillota</taxon>
        <taxon>Clostridia</taxon>
        <taxon>Lachnospirales</taxon>
        <taxon>Lachnospiraceae</taxon>
    </lineage>
</organism>
<evidence type="ECO:0000313" key="25">
    <source>
        <dbReference type="EMBL" id="HJA71417.1"/>
    </source>
</evidence>
<dbReference type="Pfam" id="PF00403">
    <property type="entry name" value="HMA"/>
    <property type="match status" value="2"/>
</dbReference>
<feature type="domain" description="HMA" evidence="24">
    <location>
        <begin position="1"/>
        <end position="67"/>
    </location>
</feature>
<dbReference type="Pfam" id="PF00122">
    <property type="entry name" value="E1-E2_ATPase"/>
    <property type="match status" value="1"/>
</dbReference>
<dbReference type="AlphaFoldDB" id="A0A9D2HIE4"/>
<keyword evidence="13" id="KW-0460">Magnesium</keyword>
<dbReference type="PROSITE" id="PS01047">
    <property type="entry name" value="HMA_1"/>
    <property type="match status" value="2"/>
</dbReference>
<dbReference type="InterPro" id="IPR017969">
    <property type="entry name" value="Heavy-metal-associated_CS"/>
</dbReference>
<evidence type="ECO:0000256" key="3">
    <source>
        <dbReference type="ARBA" id="ARBA00012517"/>
    </source>
</evidence>
<dbReference type="Gene3D" id="3.40.50.1000">
    <property type="entry name" value="HAD superfamily/HAD-like"/>
    <property type="match status" value="1"/>
</dbReference>
<comment type="caution">
    <text evidence="25">The sequence shown here is derived from an EMBL/GenBank/DDBJ whole genome shotgun (WGS) entry which is preliminary data.</text>
</comment>
<dbReference type="InterPro" id="IPR018303">
    <property type="entry name" value="ATPase_P-typ_P_site"/>
</dbReference>
<proteinExistence type="inferred from homology"/>
<comment type="subcellular location">
    <subcellularLocation>
        <location evidence="1">Cell membrane</location>
        <topology evidence="1">Multi-pass membrane protein</topology>
    </subcellularLocation>
</comment>
<keyword evidence="11" id="KW-0187">Copper transport</keyword>
<gene>
    <name evidence="25" type="ORF">IAA07_07535</name>
</gene>
<dbReference type="NCBIfam" id="TIGR01525">
    <property type="entry name" value="ATPase-IB_hvy"/>
    <property type="match status" value="1"/>
</dbReference>
<comment type="similarity">
    <text evidence="2 22">Belongs to the cation transport ATPase (P-type) (TC 3.A.3) family. Type IB subfamily.</text>
</comment>
<feature type="transmembrane region" description="Helical" evidence="22">
    <location>
        <begin position="208"/>
        <end position="225"/>
    </location>
</feature>
<dbReference type="CDD" id="cd02094">
    <property type="entry name" value="P-type_ATPase_Cu-like"/>
    <property type="match status" value="1"/>
</dbReference>
<evidence type="ECO:0000256" key="4">
    <source>
        <dbReference type="ARBA" id="ARBA00015102"/>
    </source>
</evidence>
<feature type="transmembrane region" description="Helical" evidence="22">
    <location>
        <begin position="729"/>
        <end position="748"/>
    </location>
</feature>
<dbReference type="InterPro" id="IPR059000">
    <property type="entry name" value="ATPase_P-type_domA"/>
</dbReference>
<dbReference type="NCBIfam" id="TIGR01494">
    <property type="entry name" value="ATPase_P-type"/>
    <property type="match status" value="1"/>
</dbReference>
<dbReference type="InterPro" id="IPR036412">
    <property type="entry name" value="HAD-like_sf"/>
</dbReference>
<dbReference type="GO" id="GO:0005886">
    <property type="term" value="C:plasma membrane"/>
    <property type="evidence" value="ECO:0007669"/>
    <property type="project" value="UniProtKB-SubCell"/>
</dbReference>
<feature type="compositionally biased region" description="Polar residues" evidence="23">
    <location>
        <begin position="800"/>
        <end position="813"/>
    </location>
</feature>
<keyword evidence="15 22" id="KW-1133">Transmembrane helix</keyword>
<keyword evidence="10 22" id="KW-0547">Nucleotide-binding</keyword>
<dbReference type="GO" id="GO:0005507">
    <property type="term" value="F:copper ion binding"/>
    <property type="evidence" value="ECO:0007669"/>
    <property type="project" value="InterPro"/>
</dbReference>
<evidence type="ECO:0000256" key="6">
    <source>
        <dbReference type="ARBA" id="ARBA00022475"/>
    </source>
</evidence>
<dbReference type="SFLD" id="SFLDS00003">
    <property type="entry name" value="Haloacid_Dehalogenase"/>
    <property type="match status" value="1"/>
</dbReference>
<evidence type="ECO:0000256" key="13">
    <source>
        <dbReference type="ARBA" id="ARBA00022842"/>
    </source>
</evidence>
<evidence type="ECO:0000256" key="16">
    <source>
        <dbReference type="ARBA" id="ARBA00023008"/>
    </source>
</evidence>
<dbReference type="InterPro" id="IPR023214">
    <property type="entry name" value="HAD_sf"/>
</dbReference>
<feature type="transmembrane region" description="Helical" evidence="22">
    <location>
        <begin position="130"/>
        <end position="148"/>
    </location>
</feature>
<dbReference type="Pfam" id="PF00702">
    <property type="entry name" value="Hydrolase"/>
    <property type="match status" value="1"/>
</dbReference>
<dbReference type="SFLD" id="SFLDF00027">
    <property type="entry name" value="p-type_atpase"/>
    <property type="match status" value="1"/>
</dbReference>
<dbReference type="GO" id="GO:0005524">
    <property type="term" value="F:ATP binding"/>
    <property type="evidence" value="ECO:0007669"/>
    <property type="project" value="UniProtKB-UniRule"/>
</dbReference>
<feature type="transmembrane region" description="Helical" evidence="22">
    <location>
        <begin position="701"/>
        <end position="723"/>
    </location>
</feature>
<protein>
    <recommendedName>
        <fullName evidence="4">Copper-exporting P-type ATPase</fullName>
        <ecNumber evidence="3">7.2.2.8</ecNumber>
    </recommendedName>
    <alternativeName>
        <fullName evidence="19">Copper-exporting P-type ATPase A</fullName>
    </alternativeName>
    <alternativeName>
        <fullName evidence="20">Cu(+)-exporting ATPase</fullName>
    </alternativeName>
</protein>
<evidence type="ECO:0000256" key="10">
    <source>
        <dbReference type="ARBA" id="ARBA00022741"/>
    </source>
</evidence>
<keyword evidence="9" id="KW-0677">Repeat</keyword>
<feature type="transmembrane region" description="Helical" evidence="22">
    <location>
        <begin position="359"/>
        <end position="381"/>
    </location>
</feature>
<dbReference type="PANTHER" id="PTHR43520">
    <property type="entry name" value="ATP7, ISOFORM B"/>
    <property type="match status" value="1"/>
</dbReference>
<dbReference type="PROSITE" id="PS50846">
    <property type="entry name" value="HMA_2"/>
    <property type="match status" value="2"/>
</dbReference>
<dbReference type="SUPFAM" id="SSF81653">
    <property type="entry name" value="Calcium ATPase, transduction domain A"/>
    <property type="match status" value="1"/>
</dbReference>
<evidence type="ECO:0000256" key="18">
    <source>
        <dbReference type="ARBA" id="ARBA00023136"/>
    </source>
</evidence>
<dbReference type="InterPro" id="IPR006122">
    <property type="entry name" value="HMA_Cu_ion-bd"/>
</dbReference>
<dbReference type="FunFam" id="2.70.150.10:FF:000020">
    <property type="entry name" value="Copper-exporting P-type ATPase A"/>
    <property type="match status" value="1"/>
</dbReference>
<evidence type="ECO:0000256" key="20">
    <source>
        <dbReference type="ARBA" id="ARBA00033239"/>
    </source>
</evidence>
<feature type="transmembrane region" description="Helical" evidence="22">
    <location>
        <begin position="169"/>
        <end position="188"/>
    </location>
</feature>
<keyword evidence="17" id="KW-0406">Ion transport</keyword>
<dbReference type="GO" id="GO:0043682">
    <property type="term" value="F:P-type divalent copper transporter activity"/>
    <property type="evidence" value="ECO:0007669"/>
    <property type="project" value="TreeGrafter"/>
</dbReference>
<dbReference type="GO" id="GO:0140581">
    <property type="term" value="F:P-type monovalent copper transporter activity"/>
    <property type="evidence" value="ECO:0007669"/>
    <property type="project" value="UniProtKB-EC"/>
</dbReference>
<evidence type="ECO:0000256" key="19">
    <source>
        <dbReference type="ARBA" id="ARBA00029719"/>
    </source>
</evidence>
<evidence type="ECO:0000259" key="24">
    <source>
        <dbReference type="PROSITE" id="PS50846"/>
    </source>
</evidence>
<evidence type="ECO:0000256" key="17">
    <source>
        <dbReference type="ARBA" id="ARBA00023065"/>
    </source>
</evidence>
<feature type="region of interest" description="Disordered" evidence="23">
    <location>
        <begin position="790"/>
        <end position="813"/>
    </location>
</feature>
<keyword evidence="8 22" id="KW-0479">Metal-binding</keyword>
<dbReference type="PANTHER" id="PTHR43520:SF8">
    <property type="entry name" value="P-TYPE CU(+) TRANSPORTER"/>
    <property type="match status" value="1"/>
</dbReference>
<dbReference type="SUPFAM" id="SSF81665">
    <property type="entry name" value="Calcium ATPase, transmembrane domain M"/>
    <property type="match status" value="1"/>
</dbReference>
<evidence type="ECO:0000256" key="23">
    <source>
        <dbReference type="SAM" id="MobiDB-lite"/>
    </source>
</evidence>
<evidence type="ECO:0000256" key="14">
    <source>
        <dbReference type="ARBA" id="ARBA00022967"/>
    </source>
</evidence>
<name>A0A9D2HIE4_9FIRM</name>
<dbReference type="PRINTS" id="PR00119">
    <property type="entry name" value="CATATPASE"/>
</dbReference>
<dbReference type="SUPFAM" id="SSF56784">
    <property type="entry name" value="HAD-like"/>
    <property type="match status" value="1"/>
</dbReference>
<dbReference type="FunFam" id="3.40.50.1000:FF:000333">
    <property type="entry name" value="Copper-transporting ATPase 2"/>
    <property type="match status" value="1"/>
</dbReference>
<reference evidence="25" key="2">
    <citation type="submission" date="2021-04" db="EMBL/GenBank/DDBJ databases">
        <authorList>
            <person name="Gilroy R."/>
        </authorList>
    </citation>
    <scope>NUCLEOTIDE SEQUENCE</scope>
    <source>
        <strain evidence="25">CHK178-16964</strain>
    </source>
</reference>
<dbReference type="FunFam" id="3.30.70.100:FF:000005">
    <property type="entry name" value="Copper-exporting P-type ATPase A"/>
    <property type="match status" value="1"/>
</dbReference>
<evidence type="ECO:0000256" key="12">
    <source>
        <dbReference type="ARBA" id="ARBA00022840"/>
    </source>
</evidence>
<dbReference type="GO" id="GO:0055070">
    <property type="term" value="P:copper ion homeostasis"/>
    <property type="evidence" value="ECO:0007669"/>
    <property type="project" value="TreeGrafter"/>
</dbReference>
<dbReference type="Gene3D" id="3.40.1110.10">
    <property type="entry name" value="Calcium-transporting ATPase, cytoplasmic domain N"/>
    <property type="match status" value="1"/>
</dbReference>
<keyword evidence="7 22" id="KW-0812">Transmembrane</keyword>
<sequence length="888" mass="94599">MQERYNVTGMSCAACSSRVEKSVAALPGMKEVSVNLLKNTMAVDYDDKVLSSSQIIDAVVKAGYGASLQGRKDSSSARTPSPVNEAKKEYEAMKRRVIWSFVFTVPLFYISMGHMMGWPLPGFFLGTENSMIYAMTLFLLLLPVVIINSKYYRNGFKTLFHGAPNMDSLIALGSGASLVYGVYALYKIAFGFGHGDLDMVAQFTHDLYFEGAGTILTLITLGKFFEARAKGRTSDAINKLLNLAPKTATVVRNGAETVIPAEEVEKGDVLIVKAGESIPVDGILLDGTASVDESAITGESIPVDKKQGDKVIGATINKSGYFHMEATKVGDETALAQIIRLVDDATSSKAPIAKLADKVAGVFVPIVITIAIISAIVWMICGASFEFALTIAVSVLVVSCPCALGLATPTAIMVGTGRGATNGILIKSAEALETAHSVQTVVMDKTGTITQGRPVVTDLISRNGFSDSQLLQMAASLEKLSEHPLALAIVEEAEKKQVSFLPVENFEQIPGQGIRGTINGREYLAGNHRMMEAFSIRDTSMDQLQDDMASDGKTPLFFTEGGKLAGMIAVADVVKPTSKEAIEELKHMGIEVVMLTGDHKKTAEAIRKQVGVDRVIAEVLPQDKEMEIRKIQESGRKVAMVGDGINDAPALARADVGIAIGAGTDVAMESADIVLMKNDLLDVAGAIELSKATIRNIKENLFWAFFYNVIGIPIAAGCYYTAFHLKMNPMVAALAMSFSSVFVVSNALRLRFFKPKHGSAARNTEAASAGFGVHAETSCPAASGEAEGSCPCAPSEQAEKTTGQTEQNNQNGGITMKKELSIEGMMCQHCVKHVADALKAVPGASDVTVSLEEKNAVLSVPESVSDDTLKAAVTNAGYEVTGIKTYEG</sequence>